<comment type="catalytic activity">
    <reaction evidence="8">
        <text>1-octadecanoyl-2-(4Z,7Z,10Z,13Z,16Z,19Z-docosahexaenoyl)-sn-glycerol + H2O = 2-(4Z,7Z,10Z,13Z,16Z,19Z-docosahexaenoyl)-glycerol + octadecanoate + H(+)</text>
        <dbReference type="Rhea" id="RHEA:77107"/>
        <dbReference type="ChEBI" id="CHEBI:15377"/>
        <dbReference type="ChEBI" id="CHEBI:15378"/>
        <dbReference type="ChEBI" id="CHEBI:25629"/>
        <dbReference type="ChEBI" id="CHEBI:77129"/>
        <dbReference type="ChEBI" id="CHEBI:186738"/>
    </reaction>
</comment>
<keyword evidence="14" id="KW-1185">Reference proteome</keyword>
<gene>
    <name evidence="15" type="primary">LOC114337562</name>
</gene>
<dbReference type="PANTHER" id="PTHR46118">
    <property type="entry name" value="PROTEIN ABHD11"/>
    <property type="match status" value="1"/>
</dbReference>
<dbReference type="InterPro" id="IPR029058">
    <property type="entry name" value="AB_hydrolase_fold"/>
</dbReference>
<feature type="domain" description="AB hydrolase-1" evidence="12">
    <location>
        <begin position="61"/>
        <end position="299"/>
    </location>
</feature>
<dbReference type="EC" id="3.1.1.116" evidence="3"/>
<evidence type="ECO:0000256" key="10">
    <source>
        <dbReference type="ARBA" id="ARBA00048513"/>
    </source>
</evidence>
<comment type="catalytic activity">
    <reaction evidence="10">
        <text>1-octadecanoyl-2-(9Z-octadecenoyl)-sn-glycerol + H2O = 2-(9Z-octadecenoyl)-glycerol + octadecanoate + H(+)</text>
        <dbReference type="Rhea" id="RHEA:77103"/>
        <dbReference type="ChEBI" id="CHEBI:15377"/>
        <dbReference type="ChEBI" id="CHEBI:15378"/>
        <dbReference type="ChEBI" id="CHEBI:25629"/>
        <dbReference type="ChEBI" id="CHEBI:73990"/>
        <dbReference type="ChEBI" id="CHEBI:75468"/>
    </reaction>
</comment>
<evidence type="ECO:0000256" key="3">
    <source>
        <dbReference type="ARBA" id="ARBA00026104"/>
    </source>
</evidence>
<comment type="catalytic activity">
    <reaction evidence="6">
        <text>a 1,3-diacyl-sn-glycerol + H2O = a 1-acyl-sn-glycerol + a fatty acid + H(+)</text>
        <dbReference type="Rhea" id="RHEA:38503"/>
        <dbReference type="ChEBI" id="CHEBI:15377"/>
        <dbReference type="ChEBI" id="CHEBI:15378"/>
        <dbReference type="ChEBI" id="CHEBI:28868"/>
        <dbReference type="ChEBI" id="CHEBI:64683"/>
        <dbReference type="ChEBI" id="CHEBI:77272"/>
    </reaction>
</comment>
<accession>A0A6P7GJ90</accession>
<evidence type="ECO:0000256" key="9">
    <source>
        <dbReference type="ARBA" id="ARBA00048504"/>
    </source>
</evidence>
<dbReference type="InterPro" id="IPR000639">
    <property type="entry name" value="Epox_hydrolase-like"/>
</dbReference>
<dbReference type="RefSeq" id="XP_028143835.1">
    <property type="nucleotide sequence ID" value="XM_028288034.1"/>
</dbReference>
<evidence type="ECO:0000256" key="2">
    <source>
        <dbReference type="ARBA" id="ARBA00022801"/>
    </source>
</evidence>
<evidence type="ECO:0000256" key="4">
    <source>
        <dbReference type="ARBA" id="ARBA00042703"/>
    </source>
</evidence>
<dbReference type="Gene3D" id="3.40.50.1820">
    <property type="entry name" value="alpha/beta hydrolase"/>
    <property type="match status" value="1"/>
</dbReference>
<evidence type="ECO:0000259" key="12">
    <source>
        <dbReference type="Pfam" id="PF00561"/>
    </source>
</evidence>
<evidence type="ECO:0000256" key="5">
    <source>
        <dbReference type="ARBA" id="ARBA00043667"/>
    </source>
</evidence>
<evidence type="ECO:0000256" key="11">
    <source>
        <dbReference type="ARBA" id="ARBA00048919"/>
    </source>
</evidence>
<evidence type="ECO:0000256" key="7">
    <source>
        <dbReference type="ARBA" id="ARBA00044064"/>
    </source>
</evidence>
<evidence type="ECO:0000313" key="13">
    <source>
        <dbReference type="EnsemblMetazoa" id="XP_050513224.1"/>
    </source>
</evidence>
<dbReference type="AlphaFoldDB" id="A0A6P7GJ90"/>
<dbReference type="EnsemblMetazoa" id="XM_050657267.1">
    <property type="protein sequence ID" value="XP_050513224.1"/>
    <property type="gene ID" value="LOC126888841"/>
</dbReference>
<dbReference type="Pfam" id="PF00561">
    <property type="entry name" value="Abhydrolase_1"/>
    <property type="match status" value="1"/>
</dbReference>
<evidence type="ECO:0000256" key="8">
    <source>
        <dbReference type="ARBA" id="ARBA00048283"/>
    </source>
</evidence>
<dbReference type="PANTHER" id="PTHR46118:SF4">
    <property type="entry name" value="PROTEIN ABHD11"/>
    <property type="match status" value="1"/>
</dbReference>
<evidence type="ECO:0000313" key="14">
    <source>
        <dbReference type="Proteomes" id="UP001652700"/>
    </source>
</evidence>
<comment type="similarity">
    <text evidence="1">Belongs to the AB hydrolase superfamily.</text>
</comment>
<name>A0A6P7GJ90_DIAVI</name>
<dbReference type="InterPro" id="IPR000073">
    <property type="entry name" value="AB_hydrolase_1"/>
</dbReference>
<organism evidence="15">
    <name type="scientific">Diabrotica virgifera virgifera</name>
    <name type="common">western corn rootworm</name>
    <dbReference type="NCBI Taxonomy" id="50390"/>
    <lineage>
        <taxon>Eukaryota</taxon>
        <taxon>Metazoa</taxon>
        <taxon>Ecdysozoa</taxon>
        <taxon>Arthropoda</taxon>
        <taxon>Hexapoda</taxon>
        <taxon>Insecta</taxon>
        <taxon>Pterygota</taxon>
        <taxon>Neoptera</taxon>
        <taxon>Endopterygota</taxon>
        <taxon>Coleoptera</taxon>
        <taxon>Polyphaga</taxon>
        <taxon>Cucujiformia</taxon>
        <taxon>Chrysomeloidea</taxon>
        <taxon>Chrysomelidae</taxon>
        <taxon>Galerucinae</taxon>
        <taxon>Diabroticina</taxon>
        <taxon>Diabroticites</taxon>
        <taxon>Diabrotica</taxon>
    </lineage>
</organism>
<reference evidence="15" key="1">
    <citation type="submission" date="2025-04" db="UniProtKB">
        <authorList>
            <consortium name="RefSeq"/>
        </authorList>
    </citation>
    <scope>IDENTIFICATION</scope>
    <source>
        <tissue evidence="15">Whole insect</tissue>
    </source>
</reference>
<dbReference type="Proteomes" id="UP001652700">
    <property type="component" value="Unplaced"/>
</dbReference>
<evidence type="ECO:0000313" key="15">
    <source>
        <dbReference type="RefSeq" id="XP_028143835.1"/>
    </source>
</evidence>
<evidence type="ECO:0000256" key="1">
    <source>
        <dbReference type="ARBA" id="ARBA00008645"/>
    </source>
</evidence>
<dbReference type="PRINTS" id="PR00111">
    <property type="entry name" value="ABHYDROLASE"/>
</dbReference>
<dbReference type="OrthoDB" id="8119704at2759"/>
<comment type="catalytic activity">
    <reaction evidence="11">
        <text>1-octadecanoyl-2-(5Z,8Z,11Z,14Z-eicosatetraenoyl)-sn-glycerol + H2O = 2-(5Z,8Z,11Z,14Z-eicosatetraenoyl)-glycerol + octadecanoate + H(+)</text>
        <dbReference type="Rhea" id="RHEA:38507"/>
        <dbReference type="ChEBI" id="CHEBI:15377"/>
        <dbReference type="ChEBI" id="CHEBI:15378"/>
        <dbReference type="ChEBI" id="CHEBI:25629"/>
        <dbReference type="ChEBI" id="CHEBI:52392"/>
        <dbReference type="ChEBI" id="CHEBI:75728"/>
    </reaction>
</comment>
<comment type="catalytic activity">
    <reaction evidence="9">
        <text>1,2-didecanoylglycerol + H2O = decanoylglycerol + decanoate + H(+)</text>
        <dbReference type="Rhea" id="RHEA:48596"/>
        <dbReference type="ChEBI" id="CHEBI:11152"/>
        <dbReference type="ChEBI" id="CHEBI:15377"/>
        <dbReference type="ChEBI" id="CHEBI:15378"/>
        <dbReference type="ChEBI" id="CHEBI:27689"/>
        <dbReference type="ChEBI" id="CHEBI:90605"/>
    </reaction>
</comment>
<dbReference type="PRINTS" id="PR00412">
    <property type="entry name" value="EPOXHYDRLASE"/>
</dbReference>
<dbReference type="GO" id="GO:0005739">
    <property type="term" value="C:mitochondrion"/>
    <property type="evidence" value="ECO:0007669"/>
    <property type="project" value="TreeGrafter"/>
</dbReference>
<keyword evidence="2" id="KW-0378">Hydrolase</keyword>
<comment type="catalytic activity">
    <reaction evidence="5">
        <text>a 1,2-diacyl-sn-glycerol + H2O = a 2-acylglycerol + a fatty acid + H(+)</text>
        <dbReference type="Rhea" id="RHEA:33275"/>
        <dbReference type="ChEBI" id="CHEBI:15377"/>
        <dbReference type="ChEBI" id="CHEBI:15378"/>
        <dbReference type="ChEBI" id="CHEBI:17389"/>
        <dbReference type="ChEBI" id="CHEBI:17815"/>
        <dbReference type="ChEBI" id="CHEBI:28868"/>
        <dbReference type="EC" id="3.1.1.116"/>
    </reaction>
</comment>
<protein>
    <recommendedName>
        <fullName evidence="7">sn-1-specific diacylglycerol lipase ABHD11</fullName>
        <ecNumber evidence="3">3.1.1.116</ecNumber>
    </recommendedName>
    <alternativeName>
        <fullName evidence="4">Alpha/beta hydrolase domain-containing protein 11</fullName>
    </alternativeName>
</protein>
<proteinExistence type="inferred from homology"/>
<sequence length="325" mass="37091">MYLHHHVNSIFNTAKRTIKYSSIHCAFQPKSFTESNKRMDLAYSSYESTLSYTKKAPEPTPLIVLHGFLESKNNWDSICKNLHKNSKAKVVAVDARNHGDSPHCKKHTYDCLATDLKNFLENMNFKKVSLLGHSMGGRTAMLFALKYPELVEKLIITDVSPISSSSSVKMLPGLMNSLKQIQIPPNKSLYEAKKIIGPRLYSLIKNRLMFAYLLTNLVQKNDGSYGWRFNTKTLLENFEQMTSFPNIFNVSFEGRTMFLGGGNSDHIQKSDFPKILKLFPNAELKYIEGAGHWLHSEKPAEFLSITLEFLNRRSDIKQLESKTIN</sequence>
<dbReference type="GO" id="GO:0052689">
    <property type="term" value="F:carboxylic ester hydrolase activity"/>
    <property type="evidence" value="ECO:0007669"/>
    <property type="project" value="TreeGrafter"/>
</dbReference>
<evidence type="ECO:0000256" key="6">
    <source>
        <dbReference type="ARBA" id="ARBA00043742"/>
    </source>
</evidence>
<reference evidence="13" key="2">
    <citation type="submission" date="2025-05" db="UniProtKB">
        <authorList>
            <consortium name="EnsemblMetazoa"/>
        </authorList>
    </citation>
    <scope>IDENTIFICATION</scope>
</reference>
<dbReference type="SUPFAM" id="SSF53474">
    <property type="entry name" value="alpha/beta-Hydrolases"/>
    <property type="match status" value="1"/>
</dbReference>